<reference evidence="8" key="1">
    <citation type="submission" date="2019-03" db="EMBL/GenBank/DDBJ databases">
        <authorList>
            <person name="Hao L."/>
        </authorList>
    </citation>
    <scope>NUCLEOTIDE SEQUENCE</scope>
</reference>
<dbReference type="InterPro" id="IPR027408">
    <property type="entry name" value="PNPase/RNase_PH_dom_sf"/>
</dbReference>
<dbReference type="InterPro" id="IPR001247">
    <property type="entry name" value="ExoRNase_PH_dom1"/>
</dbReference>
<dbReference type="InterPro" id="IPR018336">
    <property type="entry name" value="RNase_PH_CS"/>
</dbReference>
<dbReference type="GO" id="GO:0016075">
    <property type="term" value="P:rRNA catabolic process"/>
    <property type="evidence" value="ECO:0007669"/>
    <property type="project" value="TreeGrafter"/>
</dbReference>
<dbReference type="HAMAP" id="MF_00564">
    <property type="entry name" value="RNase_PH"/>
    <property type="match status" value="1"/>
</dbReference>
<accession>A0A485M4J0</accession>
<feature type="domain" description="Exoribonuclease phosphorolytic" evidence="6">
    <location>
        <begin position="30"/>
        <end position="159"/>
    </location>
</feature>
<dbReference type="NCBIfam" id="TIGR01966">
    <property type="entry name" value="RNasePH"/>
    <property type="match status" value="1"/>
</dbReference>
<dbReference type="FunFam" id="3.30.230.70:FF:000003">
    <property type="entry name" value="Ribonuclease PH"/>
    <property type="match status" value="1"/>
</dbReference>
<dbReference type="InterPro" id="IPR015847">
    <property type="entry name" value="ExoRNase_PH_dom2"/>
</dbReference>
<evidence type="ECO:0000256" key="4">
    <source>
        <dbReference type="ARBA" id="ARBA00022694"/>
    </source>
</evidence>
<dbReference type="Gene3D" id="3.30.230.70">
    <property type="entry name" value="GHMP Kinase, N-terminal domain"/>
    <property type="match status" value="1"/>
</dbReference>
<comment type="similarity">
    <text evidence="1">Belongs to the RNase PH family.</text>
</comment>
<proteinExistence type="inferred from homology"/>
<protein>
    <submittedName>
        <fullName evidence="8">Ribonuclease PH</fullName>
        <ecNumber evidence="8">2.7.7.56</ecNumber>
    </submittedName>
</protein>
<evidence type="ECO:0000256" key="3">
    <source>
        <dbReference type="ARBA" id="ARBA00022555"/>
    </source>
</evidence>
<evidence type="ECO:0000259" key="6">
    <source>
        <dbReference type="Pfam" id="PF01138"/>
    </source>
</evidence>
<dbReference type="GO" id="GO:0006364">
    <property type="term" value="P:rRNA processing"/>
    <property type="evidence" value="ECO:0007669"/>
    <property type="project" value="UniProtKB-KW"/>
</dbReference>
<name>A0A485M4J0_9ZZZZ</name>
<evidence type="ECO:0000313" key="8">
    <source>
        <dbReference type="EMBL" id="VFU17194.1"/>
    </source>
</evidence>
<keyword evidence="4" id="KW-0819">tRNA processing</keyword>
<gene>
    <name evidence="8" type="primary">rph</name>
    <name evidence="8" type="ORF">SCFA_630008</name>
</gene>
<dbReference type="GO" id="GO:0009022">
    <property type="term" value="F:tRNA nucleotidyltransferase activity"/>
    <property type="evidence" value="ECO:0007669"/>
    <property type="project" value="UniProtKB-EC"/>
</dbReference>
<dbReference type="GO" id="GO:0008033">
    <property type="term" value="P:tRNA processing"/>
    <property type="evidence" value="ECO:0007669"/>
    <property type="project" value="UniProtKB-KW"/>
</dbReference>
<dbReference type="PANTHER" id="PTHR11953:SF0">
    <property type="entry name" value="EXOSOME COMPLEX COMPONENT RRP41"/>
    <property type="match status" value="1"/>
</dbReference>
<dbReference type="CDD" id="cd11362">
    <property type="entry name" value="RNase_PH_bact"/>
    <property type="match status" value="1"/>
</dbReference>
<keyword evidence="8" id="KW-0808">Transferase</keyword>
<sequence length="258" mass="28113">MASIEELLKNKGISKPKVLKRSDGRKPEDIRNVKVTRNYCKHALGSCLIEVGDTRVICAANMESKVPPHLKNTGTGWLTAEYGMLPSSTTTRMIRESSRGRPQGRTQEIQRLIGRSLRAGVSLEDVGERTIWIDCDVVQADGGTRTASITGAYVALKDAMDTLVSQQIIARSPILEQVAAVSVGIVDGEIMLDLNYDEDSRADVDMNVVMTGSGNIIEVQGTAEGRAFSREQMIAMVNFAYKGILELMKIQNQALGIG</sequence>
<dbReference type="SUPFAM" id="SSF54211">
    <property type="entry name" value="Ribosomal protein S5 domain 2-like"/>
    <property type="match status" value="1"/>
</dbReference>
<dbReference type="InterPro" id="IPR002381">
    <property type="entry name" value="RNase_PH_bac-type"/>
</dbReference>
<keyword evidence="5" id="KW-0694">RNA-binding</keyword>
<organism evidence="8">
    <name type="scientific">anaerobic digester metagenome</name>
    <dbReference type="NCBI Taxonomy" id="1263854"/>
    <lineage>
        <taxon>unclassified sequences</taxon>
        <taxon>metagenomes</taxon>
        <taxon>ecological metagenomes</taxon>
    </lineage>
</organism>
<evidence type="ECO:0000256" key="1">
    <source>
        <dbReference type="ARBA" id="ARBA00006678"/>
    </source>
</evidence>
<dbReference type="AlphaFoldDB" id="A0A485M4J0"/>
<evidence type="ECO:0000259" key="7">
    <source>
        <dbReference type="Pfam" id="PF03725"/>
    </source>
</evidence>
<dbReference type="PANTHER" id="PTHR11953">
    <property type="entry name" value="EXOSOME COMPLEX COMPONENT"/>
    <property type="match status" value="1"/>
</dbReference>
<dbReference type="Pfam" id="PF01138">
    <property type="entry name" value="RNase_PH"/>
    <property type="match status" value="1"/>
</dbReference>
<feature type="domain" description="Exoribonuclease phosphorolytic" evidence="7">
    <location>
        <begin position="177"/>
        <end position="243"/>
    </location>
</feature>
<evidence type="ECO:0000256" key="5">
    <source>
        <dbReference type="ARBA" id="ARBA00022884"/>
    </source>
</evidence>
<dbReference type="EMBL" id="CAADRM010000129">
    <property type="protein sequence ID" value="VFU17194.1"/>
    <property type="molecule type" value="Genomic_DNA"/>
</dbReference>
<keyword evidence="8" id="KW-0548">Nucleotidyltransferase</keyword>
<dbReference type="Pfam" id="PF03725">
    <property type="entry name" value="RNase_PH_C"/>
    <property type="match status" value="1"/>
</dbReference>
<dbReference type="GO" id="GO:0000049">
    <property type="term" value="F:tRNA binding"/>
    <property type="evidence" value="ECO:0007669"/>
    <property type="project" value="UniProtKB-KW"/>
</dbReference>
<dbReference type="InterPro" id="IPR050080">
    <property type="entry name" value="RNase_PH"/>
</dbReference>
<evidence type="ECO:0000256" key="2">
    <source>
        <dbReference type="ARBA" id="ARBA00022552"/>
    </source>
</evidence>
<dbReference type="EC" id="2.7.7.56" evidence="8"/>
<dbReference type="InterPro" id="IPR036345">
    <property type="entry name" value="ExoRNase_PH_dom2_sf"/>
</dbReference>
<keyword evidence="2" id="KW-0698">rRNA processing</keyword>
<keyword evidence="3" id="KW-0820">tRNA-binding</keyword>
<dbReference type="PROSITE" id="PS01277">
    <property type="entry name" value="RIBONUCLEASE_PH"/>
    <property type="match status" value="1"/>
</dbReference>
<dbReference type="InterPro" id="IPR020568">
    <property type="entry name" value="Ribosomal_Su5_D2-typ_SF"/>
</dbReference>
<dbReference type="SUPFAM" id="SSF55666">
    <property type="entry name" value="Ribonuclease PH domain 2-like"/>
    <property type="match status" value="1"/>
</dbReference>